<keyword evidence="2" id="KW-1185">Reference proteome</keyword>
<evidence type="ECO:0000313" key="1">
    <source>
        <dbReference type="EMBL" id="CDM33070.1"/>
    </source>
</evidence>
<organism evidence="1 2">
    <name type="scientific">Penicillium roqueforti (strain FM164)</name>
    <dbReference type="NCBI Taxonomy" id="1365484"/>
    <lineage>
        <taxon>Eukaryota</taxon>
        <taxon>Fungi</taxon>
        <taxon>Dikarya</taxon>
        <taxon>Ascomycota</taxon>
        <taxon>Pezizomycotina</taxon>
        <taxon>Eurotiomycetes</taxon>
        <taxon>Eurotiomycetidae</taxon>
        <taxon>Eurotiales</taxon>
        <taxon>Aspergillaceae</taxon>
        <taxon>Penicillium</taxon>
    </lineage>
</organism>
<evidence type="ECO:0000313" key="2">
    <source>
        <dbReference type="Proteomes" id="UP000030686"/>
    </source>
</evidence>
<dbReference type="AlphaFoldDB" id="W6Q9H7"/>
<gene>
    <name evidence="1" type="ORF">PROQFM164_S02g003221</name>
</gene>
<name>W6Q9H7_PENRF</name>
<reference evidence="1" key="1">
    <citation type="journal article" date="2014" name="Nat. Commun.">
        <title>Multiple recent horizontal transfers of a large genomic region in cheese making fungi.</title>
        <authorList>
            <person name="Cheeseman K."/>
            <person name="Ropars J."/>
            <person name="Renault P."/>
            <person name="Dupont J."/>
            <person name="Gouzy J."/>
            <person name="Branca A."/>
            <person name="Abraham A.L."/>
            <person name="Ceppi M."/>
            <person name="Conseiller E."/>
            <person name="Debuchy R."/>
            <person name="Malagnac F."/>
            <person name="Goarin A."/>
            <person name="Silar P."/>
            <person name="Lacoste S."/>
            <person name="Sallet E."/>
            <person name="Bensimon A."/>
            <person name="Giraud T."/>
            <person name="Brygoo Y."/>
        </authorList>
    </citation>
    <scope>NUCLEOTIDE SEQUENCE [LARGE SCALE GENOMIC DNA]</scope>
    <source>
        <strain evidence="1">FM164</strain>
    </source>
</reference>
<sequence>MILVETTEPYSEGKSVILVNDYNQLKALTFARAVQYNASSQRSDLAVFCTRFNLLRITKCAILYLHAVLMSDPHQRSLFLGERIWISLKLIHAGLQIRLERYLVIQSL</sequence>
<dbReference type="EMBL" id="HG792016">
    <property type="protein sequence ID" value="CDM33070.1"/>
    <property type="molecule type" value="Genomic_DNA"/>
</dbReference>
<proteinExistence type="predicted"/>
<accession>W6Q9H7</accession>
<protein>
    <submittedName>
        <fullName evidence="1">Genomic scaffold, ProqFM164S02</fullName>
    </submittedName>
</protein>
<dbReference type="Proteomes" id="UP000030686">
    <property type="component" value="Unassembled WGS sequence"/>
</dbReference>